<protein>
    <submittedName>
        <fullName evidence="8">Uncharacterized protein LOC111119606</fullName>
    </submittedName>
</protein>
<dbReference type="InterPro" id="IPR051940">
    <property type="entry name" value="Chitin_bind-dev_reg"/>
</dbReference>
<dbReference type="GO" id="GO:0005576">
    <property type="term" value="C:extracellular region"/>
    <property type="evidence" value="ECO:0007669"/>
    <property type="project" value="InterPro"/>
</dbReference>
<sequence length="300" mass="32455">MLFYAFGPTAGKLYQSMLGVEVSMRLLFFFSSAIMIIPMMPSIQNAQMVQQISYRLIQLKQGKVCLSNVKGLHYAISLATCAALIGTEVPQTLGTVFTFDKKNLTCRTYLDTDFNTCSFQNCNSCNSYKYESLEINDGQETTTTVSVLIPEASFSATLYGPEMSTTVTHNATAESLMDELSTNTEASSSSAEMTSDEPNIMTTLGPDNPETSSSILTGAPETTTLVSTELPGDTTSMITTQSNAVSCDGQHGTMYSHPTDCGKYIECVHSAPIERQCPSGLHFNVLINVCDFPVNAGCQP</sequence>
<accession>A0A8B8CIJ4</accession>
<keyword evidence="2" id="KW-0732">Signal</keyword>
<dbReference type="SMART" id="SM00494">
    <property type="entry name" value="ChtBD2"/>
    <property type="match status" value="1"/>
</dbReference>
<dbReference type="InterPro" id="IPR002557">
    <property type="entry name" value="Chitin-bd_dom"/>
</dbReference>
<evidence type="ECO:0000313" key="7">
    <source>
        <dbReference type="Proteomes" id="UP000694844"/>
    </source>
</evidence>
<dbReference type="Proteomes" id="UP000694844">
    <property type="component" value="Chromosome 2"/>
</dbReference>
<name>A0A8B8CIJ4_CRAVI</name>
<evidence type="ECO:0000256" key="4">
    <source>
        <dbReference type="ARBA" id="ARBA00023157"/>
    </source>
</evidence>
<dbReference type="Gene3D" id="2.170.140.10">
    <property type="entry name" value="Chitin binding domain"/>
    <property type="match status" value="1"/>
</dbReference>
<dbReference type="PANTHER" id="PTHR23301:SF0">
    <property type="entry name" value="CHITIN-BINDING TYPE-2 DOMAIN-CONTAINING PROTEIN-RELATED"/>
    <property type="match status" value="1"/>
</dbReference>
<dbReference type="GeneID" id="111119606"/>
<gene>
    <name evidence="8" type="primary">LOC111119606</name>
</gene>
<keyword evidence="7" id="KW-1185">Reference proteome</keyword>
<evidence type="ECO:0000256" key="1">
    <source>
        <dbReference type="ARBA" id="ARBA00022669"/>
    </source>
</evidence>
<evidence type="ECO:0000259" key="6">
    <source>
        <dbReference type="PROSITE" id="PS50940"/>
    </source>
</evidence>
<dbReference type="SUPFAM" id="SSF57625">
    <property type="entry name" value="Invertebrate chitin-binding proteins"/>
    <property type="match status" value="1"/>
</dbReference>
<keyword evidence="1" id="KW-0147">Chitin-binding</keyword>
<dbReference type="KEGG" id="cvn:111119606"/>
<feature type="domain" description="Chitin-binding type-2" evidence="6">
    <location>
        <begin position="244"/>
        <end position="300"/>
    </location>
</feature>
<dbReference type="PANTHER" id="PTHR23301">
    <property type="entry name" value="CHITIN BINDING PERITROPHIN-A"/>
    <property type="match status" value="1"/>
</dbReference>
<evidence type="ECO:0000313" key="8">
    <source>
        <dbReference type="RefSeq" id="XP_022315653.1"/>
    </source>
</evidence>
<evidence type="ECO:0000256" key="5">
    <source>
        <dbReference type="ARBA" id="ARBA00023180"/>
    </source>
</evidence>
<keyword evidence="4" id="KW-1015">Disulfide bond</keyword>
<dbReference type="RefSeq" id="XP_022315653.1">
    <property type="nucleotide sequence ID" value="XM_022459945.1"/>
</dbReference>
<reference evidence="8" key="1">
    <citation type="submission" date="2025-08" db="UniProtKB">
        <authorList>
            <consortium name="RefSeq"/>
        </authorList>
    </citation>
    <scope>IDENTIFICATION</scope>
    <source>
        <tissue evidence="8">Whole sample</tissue>
    </source>
</reference>
<organism evidence="7 8">
    <name type="scientific">Crassostrea virginica</name>
    <name type="common">Eastern oyster</name>
    <dbReference type="NCBI Taxonomy" id="6565"/>
    <lineage>
        <taxon>Eukaryota</taxon>
        <taxon>Metazoa</taxon>
        <taxon>Spiralia</taxon>
        <taxon>Lophotrochozoa</taxon>
        <taxon>Mollusca</taxon>
        <taxon>Bivalvia</taxon>
        <taxon>Autobranchia</taxon>
        <taxon>Pteriomorphia</taxon>
        <taxon>Ostreida</taxon>
        <taxon>Ostreoidea</taxon>
        <taxon>Ostreidae</taxon>
        <taxon>Crassostrea</taxon>
    </lineage>
</organism>
<dbReference type="AlphaFoldDB" id="A0A8B8CIJ4"/>
<dbReference type="PROSITE" id="PS50940">
    <property type="entry name" value="CHIT_BIND_II"/>
    <property type="match status" value="1"/>
</dbReference>
<keyword evidence="3" id="KW-0677">Repeat</keyword>
<proteinExistence type="predicted"/>
<dbReference type="GO" id="GO:0008061">
    <property type="term" value="F:chitin binding"/>
    <property type="evidence" value="ECO:0007669"/>
    <property type="project" value="UniProtKB-KW"/>
</dbReference>
<keyword evidence="5" id="KW-0325">Glycoprotein</keyword>
<evidence type="ECO:0000256" key="2">
    <source>
        <dbReference type="ARBA" id="ARBA00022729"/>
    </source>
</evidence>
<dbReference type="InterPro" id="IPR036508">
    <property type="entry name" value="Chitin-bd_dom_sf"/>
</dbReference>
<dbReference type="OrthoDB" id="6160907at2759"/>
<evidence type="ECO:0000256" key="3">
    <source>
        <dbReference type="ARBA" id="ARBA00022737"/>
    </source>
</evidence>
<dbReference type="Pfam" id="PF01607">
    <property type="entry name" value="CBM_14"/>
    <property type="match status" value="1"/>
</dbReference>